<dbReference type="Gene3D" id="3.30.1330.30">
    <property type="match status" value="1"/>
</dbReference>
<dbReference type="GO" id="GO:0043021">
    <property type="term" value="F:ribonucleoprotein complex binding"/>
    <property type="evidence" value="ECO:0007669"/>
    <property type="project" value="TreeGrafter"/>
</dbReference>
<keyword evidence="2" id="KW-0687">Ribonucleoprotein</keyword>
<dbReference type="SUPFAM" id="SSF55315">
    <property type="entry name" value="L30e-like"/>
    <property type="match status" value="1"/>
</dbReference>
<dbReference type="InterPro" id="IPR004038">
    <property type="entry name" value="Ribosomal_eL8/eL30/eS12/Gad45"/>
</dbReference>
<keyword evidence="2" id="KW-0689">Ribosomal protein</keyword>
<organism evidence="2 3">
    <name type="scientific">Oesophagostomum dentatum</name>
    <name type="common">Nodular worm</name>
    <dbReference type="NCBI Taxonomy" id="61180"/>
    <lineage>
        <taxon>Eukaryota</taxon>
        <taxon>Metazoa</taxon>
        <taxon>Ecdysozoa</taxon>
        <taxon>Nematoda</taxon>
        <taxon>Chromadorea</taxon>
        <taxon>Rhabditida</taxon>
        <taxon>Rhabditina</taxon>
        <taxon>Rhabditomorpha</taxon>
        <taxon>Strongyloidea</taxon>
        <taxon>Strongylidae</taxon>
        <taxon>Oesophagostomum</taxon>
    </lineage>
</organism>
<dbReference type="AlphaFoldDB" id="A0A0B1TND0"/>
<evidence type="ECO:0000313" key="3">
    <source>
        <dbReference type="Proteomes" id="UP000053660"/>
    </source>
</evidence>
<dbReference type="GO" id="GO:0035368">
    <property type="term" value="F:selenocysteine insertion sequence binding"/>
    <property type="evidence" value="ECO:0007669"/>
    <property type="project" value="InterPro"/>
</dbReference>
<name>A0A0B1TND0_OESDE</name>
<proteinExistence type="predicted"/>
<dbReference type="PANTHER" id="PTHR13284:SF4">
    <property type="entry name" value="C2H2-TYPE DOMAIN-CONTAINING PROTEIN"/>
    <property type="match status" value="1"/>
</dbReference>
<dbReference type="Proteomes" id="UP000053660">
    <property type="component" value="Unassembled WGS sequence"/>
</dbReference>
<evidence type="ECO:0000313" key="2">
    <source>
        <dbReference type="EMBL" id="KHJ98754.1"/>
    </source>
</evidence>
<reference evidence="2 3" key="1">
    <citation type="submission" date="2014-03" db="EMBL/GenBank/DDBJ databases">
        <title>Draft genome of the hookworm Oesophagostomum dentatum.</title>
        <authorList>
            <person name="Mitreva M."/>
        </authorList>
    </citation>
    <scope>NUCLEOTIDE SEQUENCE [LARGE SCALE GENOMIC DNA]</scope>
    <source>
        <strain evidence="2 3">OD-Hann</strain>
    </source>
</reference>
<dbReference type="GO" id="GO:1990904">
    <property type="term" value="C:ribonucleoprotein complex"/>
    <property type="evidence" value="ECO:0007669"/>
    <property type="project" value="TreeGrafter"/>
</dbReference>
<dbReference type="OrthoDB" id="263617at2759"/>
<dbReference type="InterPro" id="IPR029064">
    <property type="entry name" value="Ribosomal_eL30-like_sf"/>
</dbReference>
<sequence>MNKHQQHQWLANLMEASDHIIRRQVELGDFVADNRLRSKIGMKKVKAVNQPLHSYKHEPEVVHQDPANKGIRREKKPTPVKKKILEARENNMPTCSNNSEISFSVSPLDESVIDLLKKLRKQANAAHKTNPTKARSKRTFVCGLHECLKHVKADSMKCIILARNVDSEVMTEVPLFYHLRDECMNRGIPLVHASTKRLLSRALEKFPYTNFVGLFFFQGFEDIYRNMIQLWKTSDSYKLYHMDQKSLFA</sequence>
<dbReference type="PANTHER" id="PTHR13284">
    <property type="entry name" value="GH01354P"/>
    <property type="match status" value="1"/>
</dbReference>
<dbReference type="GO" id="GO:0003730">
    <property type="term" value="F:mRNA 3'-UTR binding"/>
    <property type="evidence" value="ECO:0007669"/>
    <property type="project" value="TreeGrafter"/>
</dbReference>
<dbReference type="Pfam" id="PF01248">
    <property type="entry name" value="Ribosomal_L7Ae"/>
    <property type="match status" value="1"/>
</dbReference>
<dbReference type="InterPro" id="IPR040051">
    <property type="entry name" value="SECISBP2"/>
</dbReference>
<dbReference type="GO" id="GO:0005739">
    <property type="term" value="C:mitochondrion"/>
    <property type="evidence" value="ECO:0007669"/>
    <property type="project" value="TreeGrafter"/>
</dbReference>
<keyword evidence="3" id="KW-1185">Reference proteome</keyword>
<dbReference type="EMBL" id="KN549277">
    <property type="protein sequence ID" value="KHJ98754.1"/>
    <property type="molecule type" value="Genomic_DNA"/>
</dbReference>
<accession>A0A0B1TND0</accession>
<dbReference type="GO" id="GO:0005840">
    <property type="term" value="C:ribosome"/>
    <property type="evidence" value="ECO:0007669"/>
    <property type="project" value="UniProtKB-KW"/>
</dbReference>
<evidence type="ECO:0000259" key="1">
    <source>
        <dbReference type="Pfam" id="PF01248"/>
    </source>
</evidence>
<gene>
    <name evidence="2" type="ORF">OESDEN_01255</name>
</gene>
<protein>
    <submittedName>
        <fullName evidence="2">Ribosomal protein L7Ae</fullName>
    </submittedName>
</protein>
<feature type="domain" description="Ribosomal protein eL8/eL30/eS12/Gadd45" evidence="1">
    <location>
        <begin position="131"/>
        <end position="205"/>
    </location>
</feature>